<keyword evidence="2" id="KW-1185">Reference proteome</keyword>
<dbReference type="PANTHER" id="PTHR31635">
    <property type="entry name" value="REVERSE TRANSCRIPTASE DOMAIN-CONTAINING PROTEIN-RELATED"/>
    <property type="match status" value="1"/>
</dbReference>
<accession>A0A3B5QTR8</accession>
<dbReference type="OMA" id="WSHIETE"/>
<organism evidence="1 2">
    <name type="scientific">Xiphophorus maculatus</name>
    <name type="common">Southern platyfish</name>
    <name type="synonym">Platypoecilus maculatus</name>
    <dbReference type="NCBI Taxonomy" id="8083"/>
    <lineage>
        <taxon>Eukaryota</taxon>
        <taxon>Metazoa</taxon>
        <taxon>Chordata</taxon>
        <taxon>Craniata</taxon>
        <taxon>Vertebrata</taxon>
        <taxon>Euteleostomi</taxon>
        <taxon>Actinopterygii</taxon>
        <taxon>Neopterygii</taxon>
        <taxon>Teleostei</taxon>
        <taxon>Neoteleostei</taxon>
        <taxon>Acanthomorphata</taxon>
        <taxon>Ovalentaria</taxon>
        <taxon>Atherinomorphae</taxon>
        <taxon>Cyprinodontiformes</taxon>
        <taxon>Poeciliidae</taxon>
        <taxon>Poeciliinae</taxon>
        <taxon>Xiphophorus</taxon>
    </lineage>
</organism>
<dbReference type="Ensembl" id="ENSXMAT00000025905.1">
    <property type="protein sequence ID" value="ENSXMAP00000034147.1"/>
    <property type="gene ID" value="ENSXMAG00000029261.1"/>
</dbReference>
<sequence>MNLLPRLLYLFQMLPVGIPKSMFVELDKIISKFIWQSKRPRIKYKTLQRSKTEGGLNLPVLKYYFWAAQLKPLISWIQQDSQTRWLSIEQAKCSVPLKVLPFLDILVKDLPLWTKTTLNIWNKVRISFKLPRGLSILTSIGHIKSFTPNFLDKKFSKWAEQGLTFLHQLIDRNNLMSFEELCRNFHLQKNDFFRYLQLRSFLSAHRDWERKGGGDKKLITKLYSVFLSMNFNEPTWTKQRWEAETAKKISDETWEEVWTEAHRVTNSNTWREYKWKIISRYFRTPDVVSKMDPKVPSLCWRNCGSAVPNHTHIFWSCPKLQNFWDEVYRAINQIFPEVIPKDVTVALLGIIPDDLP</sequence>
<protein>
    <recommendedName>
        <fullName evidence="3">Reverse transcriptase zinc-binding domain-containing protein</fullName>
    </recommendedName>
</protein>
<name>A0A3B5QTR8_XIPMA</name>
<dbReference type="PANTHER" id="PTHR31635:SF196">
    <property type="entry name" value="REVERSE TRANSCRIPTASE DOMAIN-CONTAINING PROTEIN-RELATED"/>
    <property type="match status" value="1"/>
</dbReference>
<reference evidence="1" key="3">
    <citation type="submission" date="2025-08" db="UniProtKB">
        <authorList>
            <consortium name="Ensembl"/>
        </authorList>
    </citation>
    <scope>IDENTIFICATION</scope>
    <source>
        <strain evidence="1">JP 163 A</strain>
    </source>
</reference>
<dbReference type="GeneTree" id="ENSGT00940000164735"/>
<dbReference type="AlphaFoldDB" id="A0A3B5QTR8"/>
<reference evidence="2" key="2">
    <citation type="journal article" date="2013" name="Nat. Genet.">
        <title>The genome of the platyfish, Xiphophorus maculatus, provides insights into evolutionary adaptation and several complex traits.</title>
        <authorList>
            <person name="Schartl M."/>
            <person name="Walter R.B."/>
            <person name="Shen Y."/>
            <person name="Garcia T."/>
            <person name="Catchen J."/>
            <person name="Amores A."/>
            <person name="Braasch I."/>
            <person name="Chalopin D."/>
            <person name="Volff J.N."/>
            <person name="Lesch K.P."/>
            <person name="Bisazza A."/>
            <person name="Minx P."/>
            <person name="Hillier L."/>
            <person name="Wilson R.K."/>
            <person name="Fuerstenberg S."/>
            <person name="Boore J."/>
            <person name="Searle S."/>
            <person name="Postlethwait J.H."/>
            <person name="Warren W.C."/>
        </authorList>
    </citation>
    <scope>NUCLEOTIDE SEQUENCE [LARGE SCALE GENOMIC DNA]</scope>
    <source>
        <strain evidence="2">JP 163 A</strain>
    </source>
</reference>
<evidence type="ECO:0008006" key="3">
    <source>
        <dbReference type="Google" id="ProtNLM"/>
    </source>
</evidence>
<evidence type="ECO:0000313" key="2">
    <source>
        <dbReference type="Proteomes" id="UP000002852"/>
    </source>
</evidence>
<dbReference type="Proteomes" id="UP000002852">
    <property type="component" value="Unassembled WGS sequence"/>
</dbReference>
<reference evidence="2" key="1">
    <citation type="submission" date="2012-01" db="EMBL/GenBank/DDBJ databases">
        <authorList>
            <person name="Walter R."/>
            <person name="Schartl M."/>
            <person name="Warren W."/>
        </authorList>
    </citation>
    <scope>NUCLEOTIDE SEQUENCE [LARGE SCALE GENOMIC DNA]</scope>
    <source>
        <strain evidence="2">JP 163 A</strain>
    </source>
</reference>
<dbReference type="STRING" id="8083.ENSXMAP00000034147"/>
<reference evidence="1" key="4">
    <citation type="submission" date="2025-09" db="UniProtKB">
        <authorList>
            <consortium name="Ensembl"/>
        </authorList>
    </citation>
    <scope>IDENTIFICATION</scope>
    <source>
        <strain evidence="1">JP 163 A</strain>
    </source>
</reference>
<proteinExistence type="predicted"/>
<evidence type="ECO:0000313" key="1">
    <source>
        <dbReference type="Ensembl" id="ENSXMAP00000034147.1"/>
    </source>
</evidence>
<dbReference type="InParanoid" id="A0A3B5QTR8"/>